<dbReference type="RefSeq" id="YP_010052507.1">
    <property type="nucleotide sequence ID" value="NC_054459.1"/>
</dbReference>
<proteinExistence type="predicted"/>
<dbReference type="Proteomes" id="UP000290080">
    <property type="component" value="Segment"/>
</dbReference>
<reference evidence="1 2" key="1">
    <citation type="submission" date="2018-02" db="EMBL/GenBank/DDBJ databases">
        <title>Isolation, characterization and comparative genomics of Xanthomonas oryzae pv. oryzae bacteriophages.</title>
        <authorList>
            <person name="Varga I."/>
            <person name="Molnar J."/>
            <person name="Gazdag A."/>
            <person name="Szucs D."/>
            <person name="Doffkay Z."/>
            <person name="Valappil S.K."/>
            <person name="Papp S."/>
            <person name="Pinter R."/>
            <person name="Vera Cruz C.M."/>
            <person name="Ricardo O."/>
            <person name="Vizi T."/>
            <person name="Schneider G."/>
            <person name="Rakhely G."/>
            <person name="Kovacs T."/>
        </authorList>
    </citation>
    <scope>NUCLEOTIDE SEQUENCE [LARGE SCALE GENOMIC DNA]</scope>
</reference>
<dbReference type="GeneID" id="64408877"/>
<evidence type="ECO:0000313" key="2">
    <source>
        <dbReference type="Proteomes" id="UP000290080"/>
    </source>
</evidence>
<protein>
    <submittedName>
        <fullName evidence="1">Uncharacterized protein</fullName>
    </submittedName>
</protein>
<evidence type="ECO:0000313" key="1">
    <source>
        <dbReference type="EMBL" id="AVO24190.1"/>
    </source>
</evidence>
<dbReference type="EMBL" id="MG944234">
    <property type="protein sequence ID" value="AVO24190.1"/>
    <property type="molecule type" value="Genomic_DNA"/>
</dbReference>
<sequence>MLKTLALDLPGPDADDPIVLTEAPALVADRAARAALAAVNAPLDGGIVALAMEHMPAVLKLAGRGIELLSPLVNLSRPVRHWTNLLTVQQAALGLHVGFLVGRPIIDVPVRMRAEHIKRSADDVSVSFCSPPLAAVLHSGRASYRELETVLSTEDVYNIVELLNVEAIRDWHAMQQSQQ</sequence>
<dbReference type="KEGG" id="vg:64408877"/>
<name>A0A3S7HPL0_9CAUD</name>
<organism evidence="1 2">
    <name type="scientific">Xanthomonas phage XPV1</name>
    <dbReference type="NCBI Taxonomy" id="2099860"/>
    <lineage>
        <taxon>Viruses</taxon>
        <taxon>Duplodnaviria</taxon>
        <taxon>Heunggongvirae</taxon>
        <taxon>Uroviricota</taxon>
        <taxon>Caudoviricetes</taxon>
        <taxon>Kantovirinae</taxon>
        <taxon>Tsukubavirus</taxon>
        <taxon>Tsukubavirus XPV1</taxon>
    </lineage>
</organism>
<accession>A0A3S7HPL0</accession>
<keyword evidence="2" id="KW-1185">Reference proteome</keyword>